<dbReference type="GO" id="GO:0032259">
    <property type="term" value="P:methylation"/>
    <property type="evidence" value="ECO:0007669"/>
    <property type="project" value="UniProtKB-KW"/>
</dbReference>
<gene>
    <name evidence="4" type="ORF">TS85_00055</name>
</gene>
<keyword evidence="1" id="KW-0489">Methyltransferase</keyword>
<evidence type="ECO:0000256" key="1">
    <source>
        <dbReference type="ARBA" id="ARBA00022603"/>
    </source>
</evidence>
<dbReference type="InterPro" id="IPR029063">
    <property type="entry name" value="SAM-dependent_MTases_sf"/>
</dbReference>
<dbReference type="Pfam" id="PF13649">
    <property type="entry name" value="Methyltransf_25"/>
    <property type="match status" value="1"/>
</dbReference>
<dbReference type="CDD" id="cd02440">
    <property type="entry name" value="AdoMet_MTases"/>
    <property type="match status" value="1"/>
</dbReference>
<dbReference type="Gene3D" id="3.40.50.150">
    <property type="entry name" value="Vaccinia Virus protein VP39"/>
    <property type="match status" value="1"/>
</dbReference>
<keyword evidence="5" id="KW-1185">Reference proteome</keyword>
<evidence type="ECO:0000256" key="2">
    <source>
        <dbReference type="ARBA" id="ARBA00022679"/>
    </source>
</evidence>
<sequence>MNHDHDQDSGGLGWNKQRGNVWVDLQPMLDRLFLPFARMLVDNVRAGPAQAVLDIGCGTGAITLSLADTLGPSAYCTGVDVSEAMLDRARQRALATGAHNVRFIAGDAQRHRFSPGTFDAVVSRFGVMFFDDPIAAFANIGAAMRTGGTMTCVVWRSREENPFMTAAERAAGPLLGWKDEPEANSEAPGQFAFANATHVSRILAAAGWRDVDITPTDVACSLTEGDLITYSRRTGRVGAILPDLEDALREDVIAKLDAAFADFIVEGQAAFNAACWIIRAKAGSSE</sequence>
<dbReference type="GO" id="GO:0008168">
    <property type="term" value="F:methyltransferase activity"/>
    <property type="evidence" value="ECO:0007669"/>
    <property type="project" value="UniProtKB-KW"/>
</dbReference>
<reference evidence="4 5" key="2">
    <citation type="submission" date="2015-02" db="EMBL/GenBank/DDBJ databases">
        <title>The complete genome of Sphingomonas hengshuiensis sp. WHSC-8 isolated from soil of Hengshui Lake.</title>
        <authorList>
            <person name="Wei S."/>
            <person name="Guo J."/>
            <person name="Su C."/>
            <person name="Wu R."/>
            <person name="Zhang Z."/>
            <person name="Liang K."/>
            <person name="Li H."/>
            <person name="Wang T."/>
            <person name="Liu H."/>
            <person name="Zhang C."/>
            <person name="Li Z."/>
            <person name="Wang Q."/>
            <person name="Meng J."/>
        </authorList>
    </citation>
    <scope>NUCLEOTIDE SEQUENCE [LARGE SCALE GENOMIC DNA]</scope>
    <source>
        <strain evidence="4 5">WHSC-8</strain>
    </source>
</reference>
<dbReference type="EMBL" id="CP010836">
    <property type="protein sequence ID" value="AJP74145.1"/>
    <property type="molecule type" value="Genomic_DNA"/>
</dbReference>
<dbReference type="KEGG" id="sphi:TS85_00055"/>
<proteinExistence type="predicted"/>
<dbReference type="AlphaFoldDB" id="A0A7U5BFA3"/>
<name>A0A7U5BFA3_9SPHN</name>
<feature type="domain" description="Methyltransferase" evidence="3">
    <location>
        <begin position="52"/>
        <end position="148"/>
    </location>
</feature>
<dbReference type="InterPro" id="IPR041698">
    <property type="entry name" value="Methyltransf_25"/>
</dbReference>
<reference evidence="4 5" key="1">
    <citation type="journal article" date="2015" name="Int. J. Syst. Evol. Microbiol.">
        <title>Sphingomonas hengshuiensis sp. nov., isolated from lake wetland.</title>
        <authorList>
            <person name="Wei S."/>
            <person name="Wang T."/>
            <person name="Liu H."/>
            <person name="Zhang C."/>
            <person name="Guo J."/>
            <person name="Wang Q."/>
            <person name="Liang K."/>
            <person name="Zhang Z."/>
        </authorList>
    </citation>
    <scope>NUCLEOTIDE SEQUENCE [LARGE SCALE GENOMIC DNA]</scope>
    <source>
        <strain evidence="4 5">WHSC-8</strain>
    </source>
</reference>
<accession>A0A7U5BFA3</accession>
<dbReference type="PANTHER" id="PTHR43861:SF1">
    <property type="entry name" value="TRANS-ACONITATE 2-METHYLTRANSFERASE"/>
    <property type="match status" value="1"/>
</dbReference>
<keyword evidence="2" id="KW-0808">Transferase</keyword>
<dbReference type="Proteomes" id="UP000032300">
    <property type="component" value="Chromosome"/>
</dbReference>
<evidence type="ECO:0000313" key="4">
    <source>
        <dbReference type="EMBL" id="AJP74145.1"/>
    </source>
</evidence>
<protein>
    <recommendedName>
        <fullName evidence="3">Methyltransferase domain-containing protein</fullName>
    </recommendedName>
</protein>
<dbReference type="SUPFAM" id="SSF53335">
    <property type="entry name" value="S-adenosyl-L-methionine-dependent methyltransferases"/>
    <property type="match status" value="1"/>
</dbReference>
<organism evidence="4 5">
    <name type="scientific">Sphingomonas hengshuiensis</name>
    <dbReference type="NCBI Taxonomy" id="1609977"/>
    <lineage>
        <taxon>Bacteria</taxon>
        <taxon>Pseudomonadati</taxon>
        <taxon>Pseudomonadota</taxon>
        <taxon>Alphaproteobacteria</taxon>
        <taxon>Sphingomonadales</taxon>
        <taxon>Sphingomonadaceae</taxon>
        <taxon>Sphingomonas</taxon>
    </lineage>
</organism>
<evidence type="ECO:0000259" key="3">
    <source>
        <dbReference type="Pfam" id="PF13649"/>
    </source>
</evidence>
<evidence type="ECO:0000313" key="5">
    <source>
        <dbReference type="Proteomes" id="UP000032300"/>
    </source>
</evidence>
<dbReference type="PANTHER" id="PTHR43861">
    <property type="entry name" value="TRANS-ACONITATE 2-METHYLTRANSFERASE-RELATED"/>
    <property type="match status" value="1"/>
</dbReference>